<sequence length="32" mass="3547">MLASCNPNSSIFPTNDNYPPVNLHQTGNQRTD</sequence>
<comment type="caution">
    <text evidence="2">The sequence shown here is derived from an EMBL/GenBank/DDBJ whole genome shotgun (WGS) entry which is preliminary data.</text>
</comment>
<dbReference type="EMBL" id="JYDL01001580">
    <property type="protein sequence ID" value="KRX11707.1"/>
    <property type="molecule type" value="Genomic_DNA"/>
</dbReference>
<accession>A0A0V0RB50</accession>
<protein>
    <submittedName>
        <fullName evidence="2">Uncharacterized protein</fullName>
    </submittedName>
</protein>
<evidence type="ECO:0000313" key="2">
    <source>
        <dbReference type="EMBL" id="KRX11707.1"/>
    </source>
</evidence>
<gene>
    <name evidence="2" type="ORF">T07_9235</name>
</gene>
<feature type="region of interest" description="Disordered" evidence="1">
    <location>
        <begin position="1"/>
        <end position="32"/>
    </location>
</feature>
<name>A0A0V0RB50_9BILA</name>
<evidence type="ECO:0000313" key="3">
    <source>
        <dbReference type="Proteomes" id="UP000054630"/>
    </source>
</evidence>
<reference evidence="2 3" key="1">
    <citation type="submission" date="2015-01" db="EMBL/GenBank/DDBJ databases">
        <title>Evolution of Trichinella species and genotypes.</title>
        <authorList>
            <person name="Korhonen P.K."/>
            <person name="Edoardo P."/>
            <person name="Giuseppe L.R."/>
            <person name="Gasser R.B."/>
        </authorList>
    </citation>
    <scope>NUCLEOTIDE SEQUENCE [LARGE SCALE GENOMIC DNA]</scope>
    <source>
        <strain evidence="2">ISS37</strain>
    </source>
</reference>
<dbReference type="AlphaFoldDB" id="A0A0V0RB50"/>
<keyword evidence="3" id="KW-1185">Reference proteome</keyword>
<feature type="non-terminal residue" evidence="2">
    <location>
        <position position="32"/>
    </location>
</feature>
<dbReference type="Proteomes" id="UP000054630">
    <property type="component" value="Unassembled WGS sequence"/>
</dbReference>
<evidence type="ECO:0000256" key="1">
    <source>
        <dbReference type="SAM" id="MobiDB-lite"/>
    </source>
</evidence>
<organism evidence="2 3">
    <name type="scientific">Trichinella nelsoni</name>
    <dbReference type="NCBI Taxonomy" id="6336"/>
    <lineage>
        <taxon>Eukaryota</taxon>
        <taxon>Metazoa</taxon>
        <taxon>Ecdysozoa</taxon>
        <taxon>Nematoda</taxon>
        <taxon>Enoplea</taxon>
        <taxon>Dorylaimia</taxon>
        <taxon>Trichinellida</taxon>
        <taxon>Trichinellidae</taxon>
        <taxon>Trichinella</taxon>
    </lineage>
</organism>
<proteinExistence type="predicted"/>